<protein>
    <submittedName>
        <fullName evidence="7">Electron transfer flavoprotein subunit alpha/FixB family protein</fullName>
    </submittedName>
</protein>
<dbReference type="EMBL" id="SMZT01000002">
    <property type="protein sequence ID" value="TDL44797.1"/>
    <property type="molecule type" value="Genomic_DNA"/>
</dbReference>
<evidence type="ECO:0000259" key="6">
    <source>
        <dbReference type="SMART" id="SM00893"/>
    </source>
</evidence>
<evidence type="ECO:0000256" key="5">
    <source>
        <dbReference type="SAM" id="MobiDB-lite"/>
    </source>
</evidence>
<feature type="binding site" evidence="4">
    <location>
        <begin position="258"/>
        <end position="262"/>
    </location>
    <ligand>
        <name>FAD</name>
        <dbReference type="ChEBI" id="CHEBI:57692"/>
    </ligand>
</feature>
<dbReference type="PANTHER" id="PTHR43153:SF1">
    <property type="entry name" value="ELECTRON TRANSFER FLAVOPROTEIN SUBUNIT ALPHA, MITOCHONDRIAL"/>
    <property type="match status" value="1"/>
</dbReference>
<feature type="binding site" evidence="4">
    <location>
        <position position="296"/>
    </location>
    <ligand>
        <name>FAD</name>
        <dbReference type="ChEBI" id="CHEBI:57692"/>
    </ligand>
</feature>
<feature type="binding site" evidence="4">
    <location>
        <position position="221"/>
    </location>
    <ligand>
        <name>FAD</name>
        <dbReference type="ChEBI" id="CHEBI:57692"/>
    </ligand>
</feature>
<dbReference type="SUPFAM" id="SSF52467">
    <property type="entry name" value="DHS-like NAD/FAD-binding domain"/>
    <property type="match status" value="1"/>
</dbReference>
<name>A0A4R5YN45_KOCRO</name>
<comment type="cofactor">
    <cofactor evidence="4">
        <name>FAD</name>
        <dbReference type="ChEBI" id="CHEBI:57692"/>
    </cofactor>
    <text evidence="4">Binds 1 FAD per dimer.</text>
</comment>
<comment type="caution">
    <text evidence="7">The sequence shown here is derived from an EMBL/GenBank/DDBJ whole genome shotgun (WGS) entry which is preliminary data.</text>
</comment>
<dbReference type="Gene3D" id="3.40.50.1220">
    <property type="entry name" value="TPP-binding domain"/>
    <property type="match status" value="1"/>
</dbReference>
<dbReference type="InterPro" id="IPR001308">
    <property type="entry name" value="ETF_a/FixB"/>
</dbReference>
<gene>
    <name evidence="7" type="ORF">E2R59_07005</name>
</gene>
<dbReference type="InterPro" id="IPR014731">
    <property type="entry name" value="ETF_asu_C"/>
</dbReference>
<organism evidence="7 8">
    <name type="scientific">Kocuria rosea</name>
    <name type="common">Deinococcus erythromyxa</name>
    <name type="synonym">Micrococcus rubens</name>
    <dbReference type="NCBI Taxonomy" id="1275"/>
    <lineage>
        <taxon>Bacteria</taxon>
        <taxon>Bacillati</taxon>
        <taxon>Actinomycetota</taxon>
        <taxon>Actinomycetes</taxon>
        <taxon>Micrococcales</taxon>
        <taxon>Micrococcaceae</taxon>
        <taxon>Kocuria</taxon>
    </lineage>
</organism>
<evidence type="ECO:0000256" key="3">
    <source>
        <dbReference type="ARBA" id="ARBA00025649"/>
    </source>
</evidence>
<evidence type="ECO:0000313" key="8">
    <source>
        <dbReference type="Proteomes" id="UP000295163"/>
    </source>
</evidence>
<dbReference type="GO" id="GO:0050660">
    <property type="term" value="F:flavin adenine dinucleotide binding"/>
    <property type="evidence" value="ECO:0007669"/>
    <property type="project" value="InterPro"/>
</dbReference>
<dbReference type="InterPro" id="IPR014729">
    <property type="entry name" value="Rossmann-like_a/b/a_fold"/>
</dbReference>
<sequence>MTTTTTVALVVLATTDRLRRADRELLVLAGTLGETHVVVPDAPGDALLGELAAHGVGTVHAPEGGPGDRLTTPAVALAEAAARETGAGVLLLAATPEAKDVAARLGVRLEAGVVTDVVALDADLVATKSVLAGGWTTRCRATSPVLIATLRPHSVELPAHPAAQATAGGPGAGPTGAQRPRVRTHALEDTVPAARVVGRSALPASGRPALGEARVVVAGGRGTGGDFGPLEALADVLGGAIGASRAAVDAGWIGPEAQVGQTGRTVSPQLYVSCGISGAVQQRAGMQTAGTIVAVNKDEQAPVFEIADLGIVGDLQKVLPQAVEHLRALRG</sequence>
<reference evidence="7 8" key="1">
    <citation type="submission" date="2019-03" db="EMBL/GenBank/DDBJ databases">
        <title>Genome Sequencing and Assembly of Various Microbes Isolated from Partially Reclaimed Soil and Acid Mine Drainage (AMD) Site.</title>
        <authorList>
            <person name="Steinbock B."/>
            <person name="Bechtold R."/>
            <person name="Sevigny J.L."/>
            <person name="Thomas D."/>
            <person name="Cuthill L.R."/>
            <person name="Aveiro Johannsen E.J."/>
            <person name="Thomas K."/>
            <person name="Ghosh A."/>
        </authorList>
    </citation>
    <scope>NUCLEOTIDE SEQUENCE [LARGE SCALE GENOMIC DNA]</scope>
    <source>
        <strain evidence="7 8">S-A3</strain>
    </source>
</reference>
<evidence type="ECO:0000256" key="1">
    <source>
        <dbReference type="ARBA" id="ARBA00005817"/>
    </source>
</evidence>
<dbReference type="Pfam" id="PF01012">
    <property type="entry name" value="ETF"/>
    <property type="match status" value="1"/>
</dbReference>
<feature type="region of interest" description="Disordered" evidence="5">
    <location>
        <begin position="162"/>
        <end position="181"/>
    </location>
</feature>
<dbReference type="GO" id="GO:0033539">
    <property type="term" value="P:fatty acid beta-oxidation using acyl-CoA dehydrogenase"/>
    <property type="evidence" value="ECO:0007669"/>
    <property type="project" value="TreeGrafter"/>
</dbReference>
<dbReference type="RefSeq" id="WP_133409869.1">
    <property type="nucleotide sequence ID" value="NZ_SMZT01000002.1"/>
</dbReference>
<keyword evidence="4" id="KW-0274">FAD</keyword>
<feature type="domain" description="Electron transfer flavoprotein alpha/beta-subunit N-terminal" evidence="6">
    <location>
        <begin position="7"/>
        <end position="184"/>
    </location>
</feature>
<dbReference type="GeneID" id="64347158"/>
<proteinExistence type="inferred from homology"/>
<dbReference type="InterPro" id="IPR029035">
    <property type="entry name" value="DHS-like_NAD/FAD-binding_dom"/>
</dbReference>
<dbReference type="PIRSF" id="PIRSF000089">
    <property type="entry name" value="Electra_flavoP_a"/>
    <property type="match status" value="1"/>
</dbReference>
<comment type="similarity">
    <text evidence="1">Belongs to the ETF alpha-subunit/FixB family.</text>
</comment>
<accession>A0A4R5YN45</accession>
<dbReference type="Pfam" id="PF00766">
    <property type="entry name" value="ETF_alpha"/>
    <property type="match status" value="1"/>
</dbReference>
<dbReference type="Proteomes" id="UP000295163">
    <property type="component" value="Unassembled WGS sequence"/>
</dbReference>
<dbReference type="AlphaFoldDB" id="A0A4R5YN45"/>
<dbReference type="SUPFAM" id="SSF52402">
    <property type="entry name" value="Adenine nucleotide alpha hydrolases-like"/>
    <property type="match status" value="1"/>
</dbReference>
<dbReference type="GO" id="GO:0009055">
    <property type="term" value="F:electron transfer activity"/>
    <property type="evidence" value="ECO:0007669"/>
    <property type="project" value="InterPro"/>
</dbReference>
<comment type="subunit">
    <text evidence="2">Heterodimer of an alpha and a beta subunit.</text>
</comment>
<feature type="binding site" evidence="4">
    <location>
        <begin position="244"/>
        <end position="245"/>
    </location>
    <ligand>
        <name>FAD</name>
        <dbReference type="ChEBI" id="CHEBI:57692"/>
    </ligand>
</feature>
<keyword evidence="4" id="KW-0285">Flavoprotein</keyword>
<dbReference type="InterPro" id="IPR014730">
    <property type="entry name" value="ETF_a/b_N"/>
</dbReference>
<dbReference type="SMART" id="SM00893">
    <property type="entry name" value="ETF"/>
    <property type="match status" value="1"/>
</dbReference>
<evidence type="ECO:0000313" key="7">
    <source>
        <dbReference type="EMBL" id="TDL44797.1"/>
    </source>
</evidence>
<comment type="function">
    <text evidence="3">The electron transfer flavoprotein serves as a specific electron acceptor for other dehydrogenases. It transfers the electrons to the main respiratory chain via ETF-ubiquinone oxidoreductase (ETF dehydrogenase).</text>
</comment>
<evidence type="ECO:0000256" key="2">
    <source>
        <dbReference type="ARBA" id="ARBA00011355"/>
    </source>
</evidence>
<dbReference type="PANTHER" id="PTHR43153">
    <property type="entry name" value="ELECTRON TRANSFER FLAVOPROTEIN ALPHA"/>
    <property type="match status" value="1"/>
</dbReference>
<evidence type="ECO:0000256" key="4">
    <source>
        <dbReference type="PIRSR" id="PIRSR000089-1"/>
    </source>
</evidence>
<dbReference type="Gene3D" id="3.40.50.620">
    <property type="entry name" value="HUPs"/>
    <property type="match status" value="1"/>
</dbReference>